<dbReference type="Gramene" id="KJB21482">
    <property type="protein sequence ID" value="KJB21482"/>
    <property type="gene ID" value="B456_004G177100"/>
</dbReference>
<reference evidence="1 2" key="1">
    <citation type="journal article" date="2012" name="Nature">
        <title>Repeated polyploidization of Gossypium genomes and the evolution of spinnable cotton fibres.</title>
        <authorList>
            <person name="Paterson A.H."/>
            <person name="Wendel J.F."/>
            <person name="Gundlach H."/>
            <person name="Guo H."/>
            <person name="Jenkins J."/>
            <person name="Jin D."/>
            <person name="Llewellyn D."/>
            <person name="Showmaker K.C."/>
            <person name="Shu S."/>
            <person name="Udall J."/>
            <person name="Yoo M.J."/>
            <person name="Byers R."/>
            <person name="Chen W."/>
            <person name="Doron-Faigenboim A."/>
            <person name="Duke M.V."/>
            <person name="Gong L."/>
            <person name="Grimwood J."/>
            <person name="Grover C."/>
            <person name="Grupp K."/>
            <person name="Hu G."/>
            <person name="Lee T.H."/>
            <person name="Li J."/>
            <person name="Lin L."/>
            <person name="Liu T."/>
            <person name="Marler B.S."/>
            <person name="Page J.T."/>
            <person name="Roberts A.W."/>
            <person name="Romanel E."/>
            <person name="Sanders W.S."/>
            <person name="Szadkowski E."/>
            <person name="Tan X."/>
            <person name="Tang H."/>
            <person name="Xu C."/>
            <person name="Wang J."/>
            <person name="Wang Z."/>
            <person name="Zhang D."/>
            <person name="Zhang L."/>
            <person name="Ashrafi H."/>
            <person name="Bedon F."/>
            <person name="Bowers J.E."/>
            <person name="Brubaker C.L."/>
            <person name="Chee P.W."/>
            <person name="Das S."/>
            <person name="Gingle A.R."/>
            <person name="Haigler C.H."/>
            <person name="Harker D."/>
            <person name="Hoffmann L.V."/>
            <person name="Hovav R."/>
            <person name="Jones D.C."/>
            <person name="Lemke C."/>
            <person name="Mansoor S."/>
            <person name="ur Rahman M."/>
            <person name="Rainville L.N."/>
            <person name="Rambani A."/>
            <person name="Reddy U.K."/>
            <person name="Rong J.K."/>
            <person name="Saranga Y."/>
            <person name="Scheffler B.E."/>
            <person name="Scheffler J.A."/>
            <person name="Stelly D.M."/>
            <person name="Triplett B.A."/>
            <person name="Van Deynze A."/>
            <person name="Vaslin M.F."/>
            <person name="Waghmare V.N."/>
            <person name="Walford S.A."/>
            <person name="Wright R.J."/>
            <person name="Zaki E.A."/>
            <person name="Zhang T."/>
            <person name="Dennis E.S."/>
            <person name="Mayer K.F."/>
            <person name="Peterson D.G."/>
            <person name="Rokhsar D.S."/>
            <person name="Wang X."/>
            <person name="Schmutz J."/>
        </authorList>
    </citation>
    <scope>NUCLEOTIDE SEQUENCE [LARGE SCALE GENOMIC DNA]</scope>
</reference>
<organism evidence="1 2">
    <name type="scientific">Gossypium raimondii</name>
    <name type="common">Peruvian cotton</name>
    <name type="synonym">Gossypium klotzschianum subsp. raimondii</name>
    <dbReference type="NCBI Taxonomy" id="29730"/>
    <lineage>
        <taxon>Eukaryota</taxon>
        <taxon>Viridiplantae</taxon>
        <taxon>Streptophyta</taxon>
        <taxon>Embryophyta</taxon>
        <taxon>Tracheophyta</taxon>
        <taxon>Spermatophyta</taxon>
        <taxon>Magnoliopsida</taxon>
        <taxon>eudicotyledons</taxon>
        <taxon>Gunneridae</taxon>
        <taxon>Pentapetalae</taxon>
        <taxon>rosids</taxon>
        <taxon>malvids</taxon>
        <taxon>Malvales</taxon>
        <taxon>Malvaceae</taxon>
        <taxon>Malvoideae</taxon>
        <taxon>Gossypium</taxon>
    </lineage>
</organism>
<accession>A0A0D2MRE0</accession>
<keyword evidence="2" id="KW-1185">Reference proteome</keyword>
<evidence type="ECO:0000313" key="2">
    <source>
        <dbReference type="Proteomes" id="UP000032304"/>
    </source>
</evidence>
<gene>
    <name evidence="1" type="ORF">B456_004G177100</name>
</gene>
<dbReference type="EMBL" id="CM001743">
    <property type="protein sequence ID" value="KJB21482.1"/>
    <property type="molecule type" value="Genomic_DNA"/>
</dbReference>
<dbReference type="OMA" id="SECWVLN"/>
<protein>
    <submittedName>
        <fullName evidence="1">Uncharacterized protein</fullName>
    </submittedName>
</protein>
<evidence type="ECO:0000313" key="1">
    <source>
        <dbReference type="EMBL" id="KJB21482.1"/>
    </source>
</evidence>
<dbReference type="OrthoDB" id="506494at2759"/>
<dbReference type="AlphaFoldDB" id="A0A0D2MRE0"/>
<proteinExistence type="predicted"/>
<sequence>MGSRNGGGAPTMIRRRQSDFKMSFNLALHSLLTTCSKEARILVKNFQNLQVQSKNVSTSVYSASSFLSKPLTNGATDHIQVITTSHGSIEVGTALDTVGQLVEEQCLDHFFSDKWVSIWFLTLSECWVLN</sequence>
<name>A0A0D2MRE0_GOSRA</name>
<dbReference type="Proteomes" id="UP000032304">
    <property type="component" value="Chromosome 4"/>
</dbReference>